<evidence type="ECO:0000313" key="9">
    <source>
        <dbReference type="EMBL" id="CAB9502366.1"/>
    </source>
</evidence>
<feature type="domain" description="DDE Tnp4" evidence="8">
    <location>
        <begin position="174"/>
        <end position="329"/>
    </location>
</feature>
<comment type="similarity">
    <text evidence="3">Belongs to the HARBI1 family.</text>
</comment>
<evidence type="ECO:0000256" key="1">
    <source>
        <dbReference type="ARBA" id="ARBA00001968"/>
    </source>
</evidence>
<dbReference type="GO" id="GO:0005634">
    <property type="term" value="C:nucleus"/>
    <property type="evidence" value="ECO:0007669"/>
    <property type="project" value="UniProtKB-SubCell"/>
</dbReference>
<dbReference type="EMBL" id="CAICTM010000133">
    <property type="protein sequence ID" value="CAB9502366.1"/>
    <property type="molecule type" value="Genomic_DNA"/>
</dbReference>
<comment type="subcellular location">
    <subcellularLocation>
        <location evidence="2">Nucleus</location>
    </subcellularLocation>
</comment>
<accession>A0A9N8DKL7</accession>
<gene>
    <name evidence="9" type="ORF">SEMRO_134_G063501.1</name>
</gene>
<evidence type="ECO:0000256" key="5">
    <source>
        <dbReference type="ARBA" id="ARBA00022723"/>
    </source>
</evidence>
<proteinExistence type="inferred from homology"/>
<protein>
    <recommendedName>
        <fullName evidence="8">DDE Tnp4 domain-containing protein</fullName>
    </recommendedName>
</protein>
<evidence type="ECO:0000313" key="10">
    <source>
        <dbReference type="Proteomes" id="UP001153069"/>
    </source>
</evidence>
<evidence type="ECO:0000259" key="8">
    <source>
        <dbReference type="Pfam" id="PF13359"/>
    </source>
</evidence>
<comment type="caution">
    <text evidence="9">The sequence shown here is derived from an EMBL/GenBank/DDBJ whole genome shotgun (WGS) entry which is preliminary data.</text>
</comment>
<evidence type="ECO:0000256" key="7">
    <source>
        <dbReference type="ARBA" id="ARBA00023242"/>
    </source>
</evidence>
<dbReference type="AlphaFoldDB" id="A0A9N8DKL7"/>
<keyword evidence="7" id="KW-0539">Nucleus</keyword>
<dbReference type="OrthoDB" id="45726at2759"/>
<keyword evidence="6" id="KW-0378">Hydrolase</keyword>
<keyword evidence="5" id="KW-0479">Metal-binding</keyword>
<dbReference type="GO" id="GO:0004518">
    <property type="term" value="F:nuclease activity"/>
    <property type="evidence" value="ECO:0007669"/>
    <property type="project" value="UniProtKB-KW"/>
</dbReference>
<dbReference type="Proteomes" id="UP001153069">
    <property type="component" value="Unassembled WGS sequence"/>
</dbReference>
<name>A0A9N8DKL7_9STRA</name>
<sequence>MDHEYEQDAALLLQLFILSVGLLLCLPGEPRNPSFFEQRLAWKRYSEKHQKRSTFTRRLRMGKDSFDKLLSFIVDDLLVNETQAVRRGGSIIPALCLYCTLRYLAGGSYLDITDIAGISKSSFYRVLWKTITAICKCPQLKIRFPNTGQEIKDAIDGFAGISDGGAISNCVGVVDGYLMRIKVPTKKETGNIRSFFSGHYQCYGVNIQAVADHHSRFIFFAYAAPGVSDDRNAMRQCALHGLVESLPAGACVIGDAAYIPTERMVPIYQGTDKLIPLYDNFNFYASQCRIRVEMAFGIMQMKWGILARPLGCSLKNMLWLAQAIARLHNFCINERLEAAGTVDNDTVLSTNGTGYIPSVPHDADGDPVRLDNIFKGSFEGNSYLREFMAKRIKGLQLQRPSRNKKRRRREDE</sequence>
<evidence type="ECO:0000256" key="4">
    <source>
        <dbReference type="ARBA" id="ARBA00022722"/>
    </source>
</evidence>
<evidence type="ECO:0000256" key="6">
    <source>
        <dbReference type="ARBA" id="ARBA00022801"/>
    </source>
</evidence>
<dbReference type="GO" id="GO:0046872">
    <property type="term" value="F:metal ion binding"/>
    <property type="evidence" value="ECO:0007669"/>
    <property type="project" value="UniProtKB-KW"/>
</dbReference>
<comment type="cofactor">
    <cofactor evidence="1">
        <name>a divalent metal cation</name>
        <dbReference type="ChEBI" id="CHEBI:60240"/>
    </cofactor>
</comment>
<organism evidence="9 10">
    <name type="scientific">Seminavis robusta</name>
    <dbReference type="NCBI Taxonomy" id="568900"/>
    <lineage>
        <taxon>Eukaryota</taxon>
        <taxon>Sar</taxon>
        <taxon>Stramenopiles</taxon>
        <taxon>Ochrophyta</taxon>
        <taxon>Bacillariophyta</taxon>
        <taxon>Bacillariophyceae</taxon>
        <taxon>Bacillariophycidae</taxon>
        <taxon>Naviculales</taxon>
        <taxon>Naviculaceae</taxon>
        <taxon>Seminavis</taxon>
    </lineage>
</organism>
<evidence type="ECO:0000256" key="2">
    <source>
        <dbReference type="ARBA" id="ARBA00004123"/>
    </source>
</evidence>
<dbReference type="InterPro" id="IPR045249">
    <property type="entry name" value="HARBI1-like"/>
</dbReference>
<evidence type="ECO:0000256" key="3">
    <source>
        <dbReference type="ARBA" id="ARBA00006958"/>
    </source>
</evidence>
<keyword evidence="4" id="KW-0540">Nuclease</keyword>
<dbReference type="PANTHER" id="PTHR22930">
    <property type="match status" value="1"/>
</dbReference>
<dbReference type="GO" id="GO:0016787">
    <property type="term" value="F:hydrolase activity"/>
    <property type="evidence" value="ECO:0007669"/>
    <property type="project" value="UniProtKB-KW"/>
</dbReference>
<dbReference type="Pfam" id="PF13359">
    <property type="entry name" value="DDE_Tnp_4"/>
    <property type="match status" value="1"/>
</dbReference>
<dbReference type="InterPro" id="IPR027806">
    <property type="entry name" value="HARBI1_dom"/>
</dbReference>
<keyword evidence="10" id="KW-1185">Reference proteome</keyword>
<reference evidence="9" key="1">
    <citation type="submission" date="2020-06" db="EMBL/GenBank/DDBJ databases">
        <authorList>
            <consortium name="Plant Systems Biology data submission"/>
        </authorList>
    </citation>
    <scope>NUCLEOTIDE SEQUENCE</scope>
    <source>
        <strain evidence="9">D6</strain>
    </source>
</reference>